<protein>
    <recommendedName>
        <fullName evidence="15">Methyl-accepting chemotaxis protein</fullName>
    </recommendedName>
</protein>
<evidence type="ECO:0000313" key="13">
    <source>
        <dbReference type="EMBL" id="BAE86778.1"/>
    </source>
</evidence>
<dbReference type="SMART" id="SM00304">
    <property type="entry name" value="HAMP"/>
    <property type="match status" value="1"/>
</dbReference>
<keyword evidence="14" id="KW-1185">Reference proteome</keyword>
<feature type="domain" description="HAMP" evidence="12">
    <location>
        <begin position="328"/>
        <end position="383"/>
    </location>
</feature>
<dbReference type="Gene3D" id="1.10.8.500">
    <property type="entry name" value="HAMP domain in histidine kinase"/>
    <property type="match status" value="1"/>
</dbReference>
<dbReference type="PANTHER" id="PTHR32089:SF112">
    <property type="entry name" value="LYSOZYME-LIKE PROTEIN-RELATED"/>
    <property type="match status" value="1"/>
</dbReference>
<evidence type="ECO:0000259" key="12">
    <source>
        <dbReference type="PROSITE" id="PS50885"/>
    </source>
</evidence>
<dbReference type="InterPro" id="IPR003660">
    <property type="entry name" value="HAMP_dom"/>
</dbReference>
<evidence type="ECO:0000313" key="14">
    <source>
        <dbReference type="Proteomes" id="UP000001946"/>
    </source>
</evidence>
<dbReference type="GO" id="GO:0007165">
    <property type="term" value="P:signal transduction"/>
    <property type="evidence" value="ECO:0007669"/>
    <property type="project" value="UniProtKB-KW"/>
</dbReference>
<comment type="subcellular location">
    <subcellularLocation>
        <location evidence="1">Cell membrane</location>
        <topology evidence="1">Multi-pass membrane protein</topology>
    </subcellularLocation>
</comment>
<sequence>MMQFKSIRTQFLTISIIIVLLALAIVGGITCYGVTQQSKEDYINYSNEQMKIAEQAIKVFYDQIDRDINMMATHPLVMAAAESNITSYVNSLEKVQMTPSQNGGVEQEIYEIFEHYAATHPGTMYVYFGTEEGSYLQWPEVPIPVEKFYPPEKGWYKTGLNGNGAIVRTDPYLDPMSNTMITSNVRSFTDADGKLVGTLGIDVQQSVISDMLSSMKTGETGYSMIVHTSGIILADGNNPENNFKQLEEINIAGLDKLGSDDLTPFDVMIDGAKYIVNPHKVDGTDWILASLMSESELTQGANSVALMMLIVSVVMLLLTTVLITITANKITTPIKKSAQYLELVAKGDFSQEIDSRFLARKDEVGAITNAINHMKNSIKQLVNSIKSESVAIEEKVHAVIDNVVDLSKSLEEISVTTGDVAASTEETSAASEEMSATTQEIEKAVQLIAGKSQQGAVSSQEITRRAEDTKKNVHTAQKKAADIFVETQAKLEKAIVESKVVSQIDLLTDAIMQITEQTNLLALNAAIEAARAGEAGRGFSVVSEEIRKLAEQSKGAVMQIQEVTTKVTSAVDNLSQSSNGLLSFMSVDVNNDYQVMLDVAERYSEDANFVDELVADFSATTEQLLVSIQNISDAIGGVAQAANSGAVGTAEIANQSAEVSIKSTEVKEQILRAKESVSRLQEEIKRFKV</sequence>
<proteinExistence type="inferred from homology"/>
<keyword evidence="4 10" id="KW-0812">Transmembrane</keyword>
<dbReference type="GO" id="GO:0006935">
    <property type="term" value="P:chemotaxis"/>
    <property type="evidence" value="ECO:0007669"/>
    <property type="project" value="UniProtKB-KW"/>
</dbReference>
<evidence type="ECO:0008006" key="15">
    <source>
        <dbReference type="Google" id="ProtNLM"/>
    </source>
</evidence>
<dbReference type="InterPro" id="IPR004089">
    <property type="entry name" value="MCPsignal_dom"/>
</dbReference>
<dbReference type="HOGENOM" id="CLU_000445_107_19_9"/>
<evidence type="ECO:0000256" key="2">
    <source>
        <dbReference type="ARBA" id="ARBA00022475"/>
    </source>
</evidence>
<feature type="domain" description="Methyl-accepting transducer" evidence="11">
    <location>
        <begin position="402"/>
        <end position="660"/>
    </location>
</feature>
<dbReference type="PROSITE" id="PS50885">
    <property type="entry name" value="HAMP"/>
    <property type="match status" value="1"/>
</dbReference>
<name>Q24MG4_DESHY</name>
<feature type="transmembrane region" description="Helical" evidence="10">
    <location>
        <begin position="304"/>
        <end position="327"/>
    </location>
</feature>
<evidence type="ECO:0000256" key="10">
    <source>
        <dbReference type="SAM" id="Phobius"/>
    </source>
</evidence>
<evidence type="ECO:0000256" key="3">
    <source>
        <dbReference type="ARBA" id="ARBA00022500"/>
    </source>
</evidence>
<keyword evidence="7 9" id="KW-0807">Transducer</keyword>
<dbReference type="Proteomes" id="UP000001946">
    <property type="component" value="Chromosome"/>
</dbReference>
<dbReference type="eggNOG" id="COG0840">
    <property type="taxonomic scope" value="Bacteria"/>
</dbReference>
<dbReference type="Gene3D" id="3.30.450.20">
    <property type="entry name" value="PAS domain"/>
    <property type="match status" value="2"/>
</dbReference>
<dbReference type="CDD" id="cd12912">
    <property type="entry name" value="PDC2_MCP_like"/>
    <property type="match status" value="1"/>
</dbReference>
<dbReference type="InterPro" id="IPR033479">
    <property type="entry name" value="dCache_1"/>
</dbReference>
<evidence type="ECO:0000259" key="11">
    <source>
        <dbReference type="PROSITE" id="PS50111"/>
    </source>
</evidence>
<keyword evidence="2" id="KW-1003">Cell membrane</keyword>
<dbReference type="AlphaFoldDB" id="Q24MG4"/>
<dbReference type="Pfam" id="PF00672">
    <property type="entry name" value="HAMP"/>
    <property type="match status" value="1"/>
</dbReference>
<keyword evidence="6 10" id="KW-0472">Membrane</keyword>
<dbReference type="Pfam" id="PF00015">
    <property type="entry name" value="MCPsignal"/>
    <property type="match status" value="1"/>
</dbReference>
<evidence type="ECO:0000256" key="5">
    <source>
        <dbReference type="ARBA" id="ARBA00022989"/>
    </source>
</evidence>
<dbReference type="Pfam" id="PF02743">
    <property type="entry name" value="dCache_1"/>
    <property type="match status" value="1"/>
</dbReference>
<evidence type="ECO:0000256" key="1">
    <source>
        <dbReference type="ARBA" id="ARBA00004651"/>
    </source>
</evidence>
<dbReference type="GO" id="GO:0005886">
    <property type="term" value="C:plasma membrane"/>
    <property type="evidence" value="ECO:0007669"/>
    <property type="project" value="UniProtKB-SubCell"/>
</dbReference>
<dbReference type="KEGG" id="dsy:DSY4989"/>
<evidence type="ECO:0000256" key="7">
    <source>
        <dbReference type="ARBA" id="ARBA00023224"/>
    </source>
</evidence>
<dbReference type="CDD" id="cd06225">
    <property type="entry name" value="HAMP"/>
    <property type="match status" value="1"/>
</dbReference>
<keyword evidence="5 10" id="KW-1133">Transmembrane helix</keyword>
<accession>Q24MG4</accession>
<evidence type="ECO:0000256" key="9">
    <source>
        <dbReference type="PROSITE-ProRule" id="PRU00284"/>
    </source>
</evidence>
<dbReference type="SUPFAM" id="SSF58104">
    <property type="entry name" value="Methyl-accepting chemotaxis protein (MCP) signaling domain"/>
    <property type="match status" value="1"/>
</dbReference>
<reference evidence="13 14" key="1">
    <citation type="journal article" date="2006" name="J. Bacteriol.">
        <title>Complete genome sequence of the dehalorespiring bacterium Desulfitobacterium hafniense Y51 and comparison with Dehalococcoides ethenogenes 195.</title>
        <authorList>
            <person name="Nonaka H."/>
            <person name="Keresztes G."/>
            <person name="Shinoda Y."/>
            <person name="Ikenaga Y."/>
            <person name="Abe M."/>
            <person name="Naito K."/>
            <person name="Inatomi K."/>
            <person name="Furukawa K."/>
            <person name="Inui M."/>
            <person name="Yukawa H."/>
        </authorList>
    </citation>
    <scope>NUCLEOTIDE SEQUENCE [LARGE SCALE GENOMIC DNA]</scope>
    <source>
        <strain evidence="13 14">Y51</strain>
    </source>
</reference>
<dbReference type="EMBL" id="AP008230">
    <property type="protein sequence ID" value="BAE86778.1"/>
    <property type="molecule type" value="Genomic_DNA"/>
</dbReference>
<keyword evidence="3" id="KW-0145">Chemotaxis</keyword>
<dbReference type="CDD" id="cd18773">
    <property type="entry name" value="PDC1_HK_sensor"/>
    <property type="match status" value="1"/>
</dbReference>
<dbReference type="PANTHER" id="PTHR32089">
    <property type="entry name" value="METHYL-ACCEPTING CHEMOTAXIS PROTEIN MCPB"/>
    <property type="match status" value="1"/>
</dbReference>
<evidence type="ECO:0000256" key="4">
    <source>
        <dbReference type="ARBA" id="ARBA00022692"/>
    </source>
</evidence>
<dbReference type="Gene3D" id="1.10.287.950">
    <property type="entry name" value="Methyl-accepting chemotaxis protein"/>
    <property type="match status" value="1"/>
</dbReference>
<dbReference type="SMART" id="SM00283">
    <property type="entry name" value="MA"/>
    <property type="match status" value="1"/>
</dbReference>
<dbReference type="PROSITE" id="PS50111">
    <property type="entry name" value="CHEMOTAXIS_TRANSDUC_2"/>
    <property type="match status" value="1"/>
</dbReference>
<dbReference type="STRING" id="138119.DSY4989"/>
<evidence type="ECO:0000256" key="6">
    <source>
        <dbReference type="ARBA" id="ARBA00023136"/>
    </source>
</evidence>
<gene>
    <name evidence="13" type="ordered locus">DSY4989</name>
</gene>
<evidence type="ECO:0000256" key="8">
    <source>
        <dbReference type="ARBA" id="ARBA00029447"/>
    </source>
</evidence>
<comment type="similarity">
    <text evidence="8">Belongs to the methyl-accepting chemotaxis (MCP) protein family.</text>
</comment>
<organism evidence="13 14">
    <name type="scientific">Desulfitobacterium hafniense (strain Y51)</name>
    <dbReference type="NCBI Taxonomy" id="138119"/>
    <lineage>
        <taxon>Bacteria</taxon>
        <taxon>Bacillati</taxon>
        <taxon>Bacillota</taxon>
        <taxon>Clostridia</taxon>
        <taxon>Eubacteriales</taxon>
        <taxon>Desulfitobacteriaceae</taxon>
        <taxon>Desulfitobacterium</taxon>
    </lineage>
</organism>